<sequence length="326" mass="38209">MFLLRSKKHETVFKKTPYEQAALIKRLNYEEERKYREQLVQLDEECMARNRYSNILPYEANRVHLEHWGLDCDYINASYIQFDGQNAFIATQGPTMATVELFWMMVWQSVREKGIIVMLTRLEEKGRLKCDEYWPSKPMETLKMKSLSVKLMRTYFIDDMNRHVVHEFLLQCGGKKKIVHHIYYFAWPDFSAPEMDSFLNILQFVRELLQLPAFKGSPVIVHCSAGCGRTGTFMALFRILNLLEKNHFELASDPIPEIVSELRSQRMQSVQSLQQLEFLYYVSAKVSVHHRLPRVVITTRGTHGDDFSDDIKNVSSQSVSLIKRKP</sequence>
<dbReference type="Gene3D" id="3.90.190.10">
    <property type="entry name" value="Protein tyrosine phosphatase superfamily"/>
    <property type="match status" value="1"/>
</dbReference>
<dbReference type="SUPFAM" id="SSF52799">
    <property type="entry name" value="(Phosphotyrosine protein) phosphatases II"/>
    <property type="match status" value="1"/>
</dbReference>
<dbReference type="GO" id="GO:0004725">
    <property type="term" value="F:protein tyrosine phosphatase activity"/>
    <property type="evidence" value="ECO:0000318"/>
    <property type="project" value="GO_Central"/>
</dbReference>
<dbReference type="AlphaFoldDB" id="B6JV14"/>
<keyword evidence="6" id="KW-1185">Reference proteome</keyword>
<dbReference type="PROSITE" id="PS00383">
    <property type="entry name" value="TYR_PHOSPHATASE_1"/>
    <property type="match status" value="1"/>
</dbReference>
<dbReference type="PANTHER" id="PTHR19134:SF449">
    <property type="entry name" value="TYROSINE-PROTEIN PHOSPHATASE 1"/>
    <property type="match status" value="1"/>
</dbReference>
<accession>B6JV14</accession>
<dbReference type="OMA" id="TMICGNI"/>
<dbReference type="InterPro" id="IPR000387">
    <property type="entry name" value="Tyr_Pase_dom"/>
</dbReference>
<dbReference type="PANTHER" id="PTHR19134">
    <property type="entry name" value="RECEPTOR-TYPE TYROSINE-PROTEIN PHOSPHATASE"/>
    <property type="match status" value="1"/>
</dbReference>
<dbReference type="VEuPathDB" id="FungiDB:SJAG_00214"/>
<dbReference type="GO" id="GO:0010971">
    <property type="term" value="P:positive regulation of G2/M transition of mitotic cell cycle"/>
    <property type="evidence" value="ECO:0007669"/>
    <property type="project" value="EnsemblFungi"/>
</dbReference>
<evidence type="ECO:0000259" key="2">
    <source>
        <dbReference type="PROSITE" id="PS50055"/>
    </source>
</evidence>
<reference evidence="4 6" key="1">
    <citation type="journal article" date="2011" name="Science">
        <title>Comparative functional genomics of the fission yeasts.</title>
        <authorList>
            <person name="Rhind N."/>
            <person name="Chen Z."/>
            <person name="Yassour M."/>
            <person name="Thompson D.A."/>
            <person name="Haas B.J."/>
            <person name="Habib N."/>
            <person name="Wapinski I."/>
            <person name="Roy S."/>
            <person name="Lin M.F."/>
            <person name="Heiman D.I."/>
            <person name="Young S.K."/>
            <person name="Furuya K."/>
            <person name="Guo Y."/>
            <person name="Pidoux A."/>
            <person name="Chen H.M."/>
            <person name="Robbertse B."/>
            <person name="Goldberg J.M."/>
            <person name="Aoki K."/>
            <person name="Bayne E.H."/>
            <person name="Berlin A.M."/>
            <person name="Desjardins C.A."/>
            <person name="Dobbs E."/>
            <person name="Dukaj L."/>
            <person name="Fan L."/>
            <person name="FitzGerald M.G."/>
            <person name="French C."/>
            <person name="Gujja S."/>
            <person name="Hansen K."/>
            <person name="Keifenheim D."/>
            <person name="Levin J.Z."/>
            <person name="Mosher R.A."/>
            <person name="Mueller C.A."/>
            <person name="Pfiffner J."/>
            <person name="Priest M."/>
            <person name="Russ C."/>
            <person name="Smialowska A."/>
            <person name="Swoboda P."/>
            <person name="Sykes S.M."/>
            <person name="Vaughn M."/>
            <person name="Vengrova S."/>
            <person name="Yoder R."/>
            <person name="Zeng Q."/>
            <person name="Allshire R."/>
            <person name="Baulcombe D."/>
            <person name="Birren B.W."/>
            <person name="Brown W."/>
            <person name="Ekwall K."/>
            <person name="Kellis M."/>
            <person name="Leatherwood J."/>
            <person name="Levin H."/>
            <person name="Margalit H."/>
            <person name="Martienssen R."/>
            <person name="Nieduszynski C.A."/>
            <person name="Spatafora J.W."/>
            <person name="Friedman N."/>
            <person name="Dalgaard J.Z."/>
            <person name="Baumann P."/>
            <person name="Niki H."/>
            <person name="Regev A."/>
            <person name="Nusbaum C."/>
        </authorList>
    </citation>
    <scope>NUCLEOTIDE SEQUENCE [LARGE SCALE GENOMIC DNA]</scope>
    <source>
        <strain evidence="6">yFS275 / FY16936</strain>
    </source>
</reference>
<gene>
    <name evidence="5" type="primary">pyp3</name>
    <name evidence="4" type="ORF">SJAG_00214</name>
</gene>
<dbReference type="EMBL" id="KE651166">
    <property type="protein sequence ID" value="EEB05215.1"/>
    <property type="molecule type" value="Genomic_DNA"/>
</dbReference>
<name>B6JV14_SCHJY</name>
<dbReference type="PROSITE" id="PS50055">
    <property type="entry name" value="TYR_PHOSPHATASE_PTP"/>
    <property type="match status" value="1"/>
</dbReference>
<dbReference type="HOGENOM" id="CLU_001645_9_1_1"/>
<dbReference type="OrthoDB" id="10253954at2759"/>
<dbReference type="InterPro" id="IPR003595">
    <property type="entry name" value="Tyr_Pase_cat"/>
</dbReference>
<dbReference type="SMART" id="SM00404">
    <property type="entry name" value="PTPc_motif"/>
    <property type="match status" value="1"/>
</dbReference>
<dbReference type="InterPro" id="IPR000242">
    <property type="entry name" value="PTP_cat"/>
</dbReference>
<evidence type="ECO:0000313" key="4">
    <source>
        <dbReference type="EMBL" id="EEB05215.1"/>
    </source>
</evidence>
<dbReference type="PROSITE" id="PS50056">
    <property type="entry name" value="TYR_PHOSPHATASE_2"/>
    <property type="match status" value="1"/>
</dbReference>
<dbReference type="InterPro" id="IPR050348">
    <property type="entry name" value="Protein-Tyr_Phosphatase"/>
</dbReference>
<protein>
    <submittedName>
        <fullName evidence="4">Protein-tyrosine phosphatase Pyp3</fullName>
    </submittedName>
</protein>
<comment type="similarity">
    <text evidence="1">Belongs to the protein-tyrosine phosphatase family. Non-receptor class subfamily.</text>
</comment>
<dbReference type="SMART" id="SM00194">
    <property type="entry name" value="PTPc"/>
    <property type="match status" value="1"/>
</dbReference>
<dbReference type="InterPro" id="IPR016130">
    <property type="entry name" value="Tyr_Pase_AS"/>
</dbReference>
<dbReference type="InterPro" id="IPR029021">
    <property type="entry name" value="Prot-tyrosine_phosphatase-like"/>
</dbReference>
<dbReference type="RefSeq" id="XP_002171508.1">
    <property type="nucleotide sequence ID" value="XM_002171472.1"/>
</dbReference>
<feature type="domain" description="Tyrosine specific protein phosphatases" evidence="3">
    <location>
        <begin position="199"/>
        <end position="277"/>
    </location>
</feature>
<evidence type="ECO:0000313" key="5">
    <source>
        <dbReference type="JaponicusDB" id="SJAG_00214"/>
    </source>
</evidence>
<dbReference type="CDD" id="cd18533">
    <property type="entry name" value="PTP_fungal"/>
    <property type="match status" value="1"/>
</dbReference>
<dbReference type="JaponicusDB" id="SJAG_00214">
    <property type="gene designation" value="pyp3"/>
</dbReference>
<feature type="domain" description="Tyrosine-protein phosphatase" evidence="2">
    <location>
        <begin position="49"/>
        <end position="286"/>
    </location>
</feature>
<dbReference type="GeneID" id="7047801"/>
<evidence type="ECO:0000256" key="1">
    <source>
        <dbReference type="ARBA" id="ARBA00009649"/>
    </source>
</evidence>
<dbReference type="Pfam" id="PF00102">
    <property type="entry name" value="Y_phosphatase"/>
    <property type="match status" value="1"/>
</dbReference>
<dbReference type="PRINTS" id="PR00700">
    <property type="entry name" value="PRTYPHPHTASE"/>
</dbReference>
<dbReference type="STRING" id="402676.B6JV14"/>
<evidence type="ECO:0000313" key="6">
    <source>
        <dbReference type="Proteomes" id="UP000001744"/>
    </source>
</evidence>
<dbReference type="Proteomes" id="UP000001744">
    <property type="component" value="Unassembled WGS sequence"/>
</dbReference>
<evidence type="ECO:0000259" key="3">
    <source>
        <dbReference type="PROSITE" id="PS50056"/>
    </source>
</evidence>
<organism evidence="4 6">
    <name type="scientific">Schizosaccharomyces japonicus (strain yFS275 / FY16936)</name>
    <name type="common">Fission yeast</name>
    <dbReference type="NCBI Taxonomy" id="402676"/>
    <lineage>
        <taxon>Eukaryota</taxon>
        <taxon>Fungi</taxon>
        <taxon>Dikarya</taxon>
        <taxon>Ascomycota</taxon>
        <taxon>Taphrinomycotina</taxon>
        <taxon>Schizosaccharomycetes</taxon>
        <taxon>Schizosaccharomycetales</taxon>
        <taxon>Schizosaccharomycetaceae</taxon>
        <taxon>Schizosaccharomyces</taxon>
    </lineage>
</organism>
<dbReference type="eggNOG" id="KOG0791">
    <property type="taxonomic scope" value="Eukaryota"/>
</dbReference>
<dbReference type="GO" id="GO:0007165">
    <property type="term" value="P:signal transduction"/>
    <property type="evidence" value="ECO:0000318"/>
    <property type="project" value="GO_Central"/>
</dbReference>
<proteinExistence type="inferred from homology"/>